<reference evidence="9 10" key="1">
    <citation type="submission" date="2024-06" db="EMBL/GenBank/DDBJ databases">
        <title>Brevundimonas sp. C11.</title>
        <authorList>
            <person name="Maltman C."/>
        </authorList>
    </citation>
    <scope>NUCLEOTIDE SEQUENCE [LARGE SCALE GENOMIC DNA]</scope>
    <source>
        <strain evidence="9 10">C11</strain>
    </source>
</reference>
<keyword evidence="10" id="KW-1185">Reference proteome</keyword>
<protein>
    <submittedName>
        <fullName evidence="9">Type IV secretory system conjugative DNA transfer family protein</fullName>
    </submittedName>
</protein>
<comment type="subcellular location">
    <subcellularLocation>
        <location evidence="1">Cell membrane</location>
        <topology evidence="1">Multi-pass membrane protein</topology>
    </subcellularLocation>
</comment>
<evidence type="ECO:0000313" key="10">
    <source>
        <dbReference type="Proteomes" id="UP001445732"/>
    </source>
</evidence>
<dbReference type="InterPro" id="IPR051539">
    <property type="entry name" value="T4SS-coupling_protein"/>
</dbReference>
<dbReference type="RefSeq" id="WP_349683680.1">
    <property type="nucleotide sequence ID" value="NZ_JBEGDD010000003.1"/>
</dbReference>
<comment type="caution">
    <text evidence="9">The sequence shown here is derived from an EMBL/GenBank/DDBJ whole genome shotgun (WGS) entry which is preliminary data.</text>
</comment>
<comment type="similarity">
    <text evidence="2">Belongs to the VirD4/TraG family.</text>
</comment>
<feature type="region of interest" description="Disordered" evidence="7">
    <location>
        <begin position="544"/>
        <end position="577"/>
    </location>
</feature>
<gene>
    <name evidence="9" type="ORF">ABN401_04735</name>
</gene>
<evidence type="ECO:0000256" key="8">
    <source>
        <dbReference type="SAM" id="Phobius"/>
    </source>
</evidence>
<keyword evidence="6 8" id="KW-0472">Membrane</keyword>
<dbReference type="EMBL" id="JBEGDD010000003">
    <property type="protein sequence ID" value="MEQ7154513.1"/>
    <property type="molecule type" value="Genomic_DNA"/>
</dbReference>
<dbReference type="CDD" id="cd01127">
    <property type="entry name" value="TrwB_TraG_TraD_VirD4"/>
    <property type="match status" value="2"/>
</dbReference>
<evidence type="ECO:0000256" key="6">
    <source>
        <dbReference type="ARBA" id="ARBA00023136"/>
    </source>
</evidence>
<evidence type="ECO:0000313" key="9">
    <source>
        <dbReference type="EMBL" id="MEQ7154513.1"/>
    </source>
</evidence>
<dbReference type="InterPro" id="IPR027417">
    <property type="entry name" value="P-loop_NTPase"/>
</dbReference>
<evidence type="ECO:0000256" key="1">
    <source>
        <dbReference type="ARBA" id="ARBA00004651"/>
    </source>
</evidence>
<dbReference type="Pfam" id="PF02534">
    <property type="entry name" value="T4SS-DNA_transf"/>
    <property type="match status" value="1"/>
</dbReference>
<evidence type="ECO:0000256" key="2">
    <source>
        <dbReference type="ARBA" id="ARBA00008806"/>
    </source>
</evidence>
<dbReference type="PANTHER" id="PTHR37937">
    <property type="entry name" value="CONJUGATIVE TRANSFER: DNA TRANSPORT"/>
    <property type="match status" value="1"/>
</dbReference>
<feature type="compositionally biased region" description="Polar residues" evidence="7">
    <location>
        <begin position="476"/>
        <end position="485"/>
    </location>
</feature>
<organism evidence="9 10">
    <name type="scientific">Brevundimonas aurifodinae</name>
    <dbReference type="NCBI Taxonomy" id="1508312"/>
    <lineage>
        <taxon>Bacteria</taxon>
        <taxon>Pseudomonadati</taxon>
        <taxon>Pseudomonadota</taxon>
        <taxon>Alphaproteobacteria</taxon>
        <taxon>Caulobacterales</taxon>
        <taxon>Caulobacteraceae</taxon>
        <taxon>Brevundimonas</taxon>
    </lineage>
</organism>
<accession>A0ABV1NKZ6</accession>
<evidence type="ECO:0000256" key="4">
    <source>
        <dbReference type="ARBA" id="ARBA00022692"/>
    </source>
</evidence>
<evidence type="ECO:0000256" key="3">
    <source>
        <dbReference type="ARBA" id="ARBA00022475"/>
    </source>
</evidence>
<evidence type="ECO:0000256" key="7">
    <source>
        <dbReference type="SAM" id="MobiDB-lite"/>
    </source>
</evidence>
<keyword evidence="3" id="KW-1003">Cell membrane</keyword>
<dbReference type="Proteomes" id="UP001445732">
    <property type="component" value="Unassembled WGS sequence"/>
</dbReference>
<keyword evidence="4 8" id="KW-0812">Transmembrane</keyword>
<sequence>MNSQIGMRIAAGGAGLLSGLQAATQYIAWSFRWPRVLGEGWLSTEWGVWYAPWSILIWRHRFGAEEPEAFGAATSLVLLGVCAGLGLAVLFEGEGGIRRTRGWGNGVVVKAAGLRAQAGCVIGQWRGRVIATRDLRPTLVTGGTRSGKGRGHVLPTLLSWGDSLLAHDPKRELFQLSAGWRSSFSHCLFFNPRDPASVRWSPLAEIQPGPGELAQVQRLVAILSDPGGARDDEAIWDKAASEILEAVILHVLYTAEDADKTLLQVRELLADLDDVADVMVKTLHRPGPNGEPETHPFIKTAVKGYAAMHDRFRTSVQGTARSYLKWLAGEDVERCLSASDFRMGDLMCAEAPVSLYVQVAPADAAALRPLVRLLFYAAAQSLTAHETTDATGRHKRHKLLMLMDEFPLLGRLAFFEKSLRLMSGYGIKTMFVAQSLNDIVETYGPHNTILDNCHVYTAFAALDPLTQDKVSKLTGTVTETRTSRSGPAGLGAGRSSVSRSEVERPLMEPGEIRALPDDDQLVFVAGFKPLRTKKLKYDRREPFRSRAKLPPPDQAARIDTPGRAPHPWAGRRALGENPDASLPLFKEVAGAIDDKKAAAKAAEIYERVAGEMAAQQAALDQLQGQSQERSQL</sequence>
<keyword evidence="5 8" id="KW-1133">Transmembrane helix</keyword>
<feature type="region of interest" description="Disordered" evidence="7">
    <location>
        <begin position="476"/>
        <end position="504"/>
    </location>
</feature>
<dbReference type="Gene3D" id="3.40.50.300">
    <property type="entry name" value="P-loop containing nucleotide triphosphate hydrolases"/>
    <property type="match status" value="1"/>
</dbReference>
<feature type="transmembrane region" description="Helical" evidence="8">
    <location>
        <begin position="69"/>
        <end position="91"/>
    </location>
</feature>
<dbReference type="SUPFAM" id="SSF52540">
    <property type="entry name" value="P-loop containing nucleoside triphosphate hydrolases"/>
    <property type="match status" value="1"/>
</dbReference>
<proteinExistence type="inferred from homology"/>
<name>A0ABV1NKZ6_9CAUL</name>
<dbReference type="InterPro" id="IPR003688">
    <property type="entry name" value="TraG/VirD4"/>
</dbReference>
<evidence type="ECO:0000256" key="5">
    <source>
        <dbReference type="ARBA" id="ARBA00022989"/>
    </source>
</evidence>
<dbReference type="PANTHER" id="PTHR37937:SF1">
    <property type="entry name" value="CONJUGATIVE TRANSFER: DNA TRANSPORT"/>
    <property type="match status" value="1"/>
</dbReference>